<dbReference type="InterPro" id="IPR013320">
    <property type="entry name" value="ConA-like_dom_sf"/>
</dbReference>
<proteinExistence type="predicted"/>
<evidence type="ECO:0008006" key="2">
    <source>
        <dbReference type="Google" id="ProtNLM"/>
    </source>
</evidence>
<evidence type="ECO:0000313" key="1">
    <source>
        <dbReference type="EMBL" id="QHU12331.1"/>
    </source>
</evidence>
<accession>A0A6C0K5A2</accession>
<name>A0A6C0K5A2_9ZZZZ</name>
<sequence length="223" mass="24320">MSLSKKIQVADSEKLKASWYNTSGSTLLFYISPKIMDRTGVVGNEYVTAVQIGSKESLKILIAPDAGRGSMLAPAILEVFISGEQQSEIIDISNMPLQSWSFVAIVKEGRKFNIYVNGVLSASHTCTAMPDYDETQPLSIGDKKLGGTIALMSLAPYAMQLDDIQSIARETMDTDNKPYLTSELPMLPEFSLPAITGFFTCPGGNCDKNIKPGPFNKWTSIYA</sequence>
<organism evidence="1">
    <name type="scientific">viral metagenome</name>
    <dbReference type="NCBI Taxonomy" id="1070528"/>
    <lineage>
        <taxon>unclassified sequences</taxon>
        <taxon>metagenomes</taxon>
        <taxon>organismal metagenomes</taxon>
    </lineage>
</organism>
<dbReference type="EMBL" id="MN740798">
    <property type="protein sequence ID" value="QHU12331.1"/>
    <property type="molecule type" value="Genomic_DNA"/>
</dbReference>
<dbReference type="SUPFAM" id="SSF49899">
    <property type="entry name" value="Concanavalin A-like lectins/glucanases"/>
    <property type="match status" value="1"/>
</dbReference>
<protein>
    <recommendedName>
        <fullName evidence="2">Lectin/glucanase superfamily protein</fullName>
    </recommendedName>
</protein>
<dbReference type="Gene3D" id="2.60.120.200">
    <property type="match status" value="1"/>
</dbReference>
<dbReference type="Pfam" id="PF13385">
    <property type="entry name" value="Laminin_G_3"/>
    <property type="match status" value="1"/>
</dbReference>
<dbReference type="AlphaFoldDB" id="A0A6C0K5A2"/>
<reference evidence="1" key="1">
    <citation type="journal article" date="2020" name="Nature">
        <title>Giant virus diversity and host interactions through global metagenomics.</title>
        <authorList>
            <person name="Schulz F."/>
            <person name="Roux S."/>
            <person name="Paez-Espino D."/>
            <person name="Jungbluth S."/>
            <person name="Walsh D.A."/>
            <person name="Denef V.J."/>
            <person name="McMahon K.D."/>
            <person name="Konstantinidis K.T."/>
            <person name="Eloe-Fadrosh E.A."/>
            <person name="Kyrpides N.C."/>
            <person name="Woyke T."/>
        </authorList>
    </citation>
    <scope>NUCLEOTIDE SEQUENCE</scope>
    <source>
        <strain evidence="1">GVMAG-S-1101171-110</strain>
    </source>
</reference>